<dbReference type="InterPro" id="IPR036167">
    <property type="entry name" value="tRNA_intron_Endo_cat-like_sf"/>
</dbReference>
<evidence type="ECO:0000256" key="2">
    <source>
        <dbReference type="ARBA" id="ARBA00022694"/>
    </source>
</evidence>
<proteinExistence type="inferred from homology"/>
<dbReference type="GO" id="GO:0003676">
    <property type="term" value="F:nucleic acid binding"/>
    <property type="evidence" value="ECO:0007669"/>
    <property type="project" value="InterPro"/>
</dbReference>
<reference evidence="5" key="1">
    <citation type="journal article" date="2020" name="Stud. Mycol.">
        <title>101 Dothideomycetes genomes: a test case for predicting lifestyles and emergence of pathogens.</title>
        <authorList>
            <person name="Haridas S."/>
            <person name="Albert R."/>
            <person name="Binder M."/>
            <person name="Bloem J."/>
            <person name="Labutti K."/>
            <person name="Salamov A."/>
            <person name="Andreopoulos B."/>
            <person name="Baker S."/>
            <person name="Barry K."/>
            <person name="Bills G."/>
            <person name="Bluhm B."/>
            <person name="Cannon C."/>
            <person name="Castanera R."/>
            <person name="Culley D."/>
            <person name="Daum C."/>
            <person name="Ezra D."/>
            <person name="Gonzalez J."/>
            <person name="Henrissat B."/>
            <person name="Kuo A."/>
            <person name="Liang C."/>
            <person name="Lipzen A."/>
            <person name="Lutzoni F."/>
            <person name="Magnuson J."/>
            <person name="Mondo S."/>
            <person name="Nolan M."/>
            <person name="Ohm R."/>
            <person name="Pangilinan J."/>
            <person name="Park H.-J."/>
            <person name="Ramirez L."/>
            <person name="Alfaro M."/>
            <person name="Sun H."/>
            <person name="Tritt A."/>
            <person name="Yoshinaga Y."/>
            <person name="Zwiers L.-H."/>
            <person name="Turgeon B."/>
            <person name="Goodwin S."/>
            <person name="Spatafora J."/>
            <person name="Crous P."/>
            <person name="Grigoriev I."/>
        </authorList>
    </citation>
    <scope>NUCLEOTIDE SEQUENCE</scope>
    <source>
        <strain evidence="5">CBS 133067</strain>
    </source>
</reference>
<dbReference type="GO" id="GO:0000213">
    <property type="term" value="F:tRNA-intron lyase activity"/>
    <property type="evidence" value="ECO:0007669"/>
    <property type="project" value="TreeGrafter"/>
</dbReference>
<dbReference type="Proteomes" id="UP000799772">
    <property type="component" value="Unassembled WGS sequence"/>
</dbReference>
<dbReference type="GO" id="GO:0000379">
    <property type="term" value="P:tRNA-type intron splice site recognition and cleavage"/>
    <property type="evidence" value="ECO:0007669"/>
    <property type="project" value="InterPro"/>
</dbReference>
<organism evidence="5 6">
    <name type="scientific">Rhizodiscina lignyota</name>
    <dbReference type="NCBI Taxonomy" id="1504668"/>
    <lineage>
        <taxon>Eukaryota</taxon>
        <taxon>Fungi</taxon>
        <taxon>Dikarya</taxon>
        <taxon>Ascomycota</taxon>
        <taxon>Pezizomycotina</taxon>
        <taxon>Dothideomycetes</taxon>
        <taxon>Pleosporomycetidae</taxon>
        <taxon>Aulographales</taxon>
        <taxon>Rhizodiscinaceae</taxon>
        <taxon>Rhizodiscina</taxon>
    </lineage>
</organism>
<evidence type="ECO:0000256" key="3">
    <source>
        <dbReference type="SAM" id="MobiDB-lite"/>
    </source>
</evidence>
<dbReference type="SUPFAM" id="SSF53032">
    <property type="entry name" value="tRNA-intron endonuclease catalytic domain-like"/>
    <property type="match status" value="1"/>
</dbReference>
<name>A0A9P4INW2_9PEZI</name>
<comment type="similarity">
    <text evidence="1">Belongs to the SEN15 family.</text>
</comment>
<evidence type="ECO:0000259" key="4">
    <source>
        <dbReference type="Pfam" id="PF09631"/>
    </source>
</evidence>
<gene>
    <name evidence="5" type="ORF">NA57DRAFT_53797</name>
</gene>
<dbReference type="InterPro" id="IPR042777">
    <property type="entry name" value="Sen15_fungi"/>
</dbReference>
<dbReference type="EMBL" id="ML978123">
    <property type="protein sequence ID" value="KAF2101852.1"/>
    <property type="molecule type" value="Genomic_DNA"/>
</dbReference>
<evidence type="ECO:0000256" key="1">
    <source>
        <dbReference type="ARBA" id="ARBA00006091"/>
    </source>
</evidence>
<protein>
    <recommendedName>
        <fullName evidence="4">tRNA-splicing endonuclease subunit Sen15 domain-containing protein</fullName>
    </recommendedName>
</protein>
<accession>A0A9P4INW2</accession>
<evidence type="ECO:0000313" key="6">
    <source>
        <dbReference type="Proteomes" id="UP000799772"/>
    </source>
</evidence>
<dbReference type="Pfam" id="PF09631">
    <property type="entry name" value="Sen15"/>
    <property type="match status" value="2"/>
</dbReference>
<dbReference type="AlphaFoldDB" id="A0A9P4INW2"/>
<dbReference type="InterPro" id="IPR011856">
    <property type="entry name" value="tRNA_endonuc-like_dom_sf"/>
</dbReference>
<evidence type="ECO:0000313" key="5">
    <source>
        <dbReference type="EMBL" id="KAF2101852.1"/>
    </source>
</evidence>
<dbReference type="PANTHER" id="PTHR28518">
    <property type="entry name" value="TRNA-SPLICING ENDONUCLEASE SUBUNIT SEN15"/>
    <property type="match status" value="1"/>
</dbReference>
<dbReference type="InterPro" id="IPR018593">
    <property type="entry name" value="tRNA-endonuc_su_Sen15"/>
</dbReference>
<keyword evidence="2" id="KW-0819">tRNA processing</keyword>
<dbReference type="PANTHER" id="PTHR28518:SF1">
    <property type="entry name" value="TRNA-SPLICING ENDONUCLEASE SUBUNIT SEN15"/>
    <property type="match status" value="1"/>
</dbReference>
<dbReference type="Gene3D" id="3.40.1350.10">
    <property type="match status" value="1"/>
</dbReference>
<dbReference type="OrthoDB" id="10002170at2759"/>
<feature type="domain" description="tRNA-splicing endonuclease subunit Sen15" evidence="4">
    <location>
        <begin position="40"/>
        <end position="164"/>
    </location>
</feature>
<dbReference type="GO" id="GO:0000214">
    <property type="term" value="C:tRNA-intron endonuclease complex"/>
    <property type="evidence" value="ECO:0007669"/>
    <property type="project" value="InterPro"/>
</dbReference>
<sequence length="224" mass="25681">MAVRRASSALQQLMASDGYVLDSVDDELSDWDHYCNLALQVLHNLQHQHRWTQLKLHTHSPTAPYARMSRPLLSGMPPRRLYVHPDEQIEFIRLDDERKKRRKAQEKRQVTDSTTDTVPPTIPEDDDDPETTPQPVREWVLPTHIGEMWSLRRMATVFDVICSVPPDPGPSNDGLLAENPPSEGPIQSPGRWREVKRLLLATVDDDSTIVYYIVHDGIVKPRQN</sequence>
<feature type="region of interest" description="Disordered" evidence="3">
    <location>
        <begin position="169"/>
        <end position="189"/>
    </location>
</feature>
<comment type="caution">
    <text evidence="5">The sequence shown here is derived from an EMBL/GenBank/DDBJ whole genome shotgun (WGS) entry which is preliminary data.</text>
</comment>
<feature type="region of interest" description="Disordered" evidence="3">
    <location>
        <begin position="99"/>
        <end position="134"/>
    </location>
</feature>
<keyword evidence="6" id="KW-1185">Reference proteome</keyword>
<feature type="domain" description="tRNA-splicing endonuclease subunit Sen15" evidence="4">
    <location>
        <begin position="194"/>
        <end position="224"/>
    </location>
</feature>